<keyword evidence="1" id="KW-0732">Signal</keyword>
<evidence type="ECO:0000259" key="2">
    <source>
        <dbReference type="Pfam" id="PF03724"/>
    </source>
</evidence>
<name>A0ABQ2ELG4_9GAMM</name>
<dbReference type="PROSITE" id="PS51257">
    <property type="entry name" value="PROKAR_LIPOPROTEIN"/>
    <property type="match status" value="1"/>
</dbReference>
<evidence type="ECO:0000313" key="5">
    <source>
        <dbReference type="Proteomes" id="UP000599009"/>
    </source>
</evidence>
<dbReference type="Proteomes" id="UP000599009">
    <property type="component" value="Unassembled WGS sequence"/>
</dbReference>
<dbReference type="RefSeq" id="WP_132987177.1">
    <property type="nucleotide sequence ID" value="NZ_BMME01000002.1"/>
</dbReference>
<evidence type="ECO:0000256" key="1">
    <source>
        <dbReference type="SAM" id="SignalP"/>
    </source>
</evidence>
<dbReference type="InterPro" id="IPR038670">
    <property type="entry name" value="HslJ-like_sf"/>
</dbReference>
<dbReference type="InterPro" id="IPR005184">
    <property type="entry name" value="DUF306_Meta_HslJ"/>
</dbReference>
<comment type="caution">
    <text evidence="4">The sequence shown here is derived from an EMBL/GenBank/DDBJ whole genome shotgun (WGS) entry which is preliminary data.</text>
</comment>
<organism evidence="4 5">
    <name type="scientific">Luteimonas terricola</name>
    <dbReference type="NCBI Taxonomy" id="645597"/>
    <lineage>
        <taxon>Bacteria</taxon>
        <taxon>Pseudomonadati</taxon>
        <taxon>Pseudomonadota</taxon>
        <taxon>Gammaproteobacteria</taxon>
        <taxon>Lysobacterales</taxon>
        <taxon>Lysobacteraceae</taxon>
        <taxon>Luteimonas</taxon>
    </lineage>
</organism>
<keyword evidence="5" id="KW-1185">Reference proteome</keyword>
<evidence type="ECO:0000259" key="3">
    <source>
        <dbReference type="Pfam" id="PF14302"/>
    </source>
</evidence>
<reference evidence="5" key="1">
    <citation type="journal article" date="2019" name="Int. J. Syst. Evol. Microbiol.">
        <title>The Global Catalogue of Microorganisms (GCM) 10K type strain sequencing project: providing services to taxonomists for standard genome sequencing and annotation.</title>
        <authorList>
            <consortium name="The Broad Institute Genomics Platform"/>
            <consortium name="The Broad Institute Genome Sequencing Center for Infectious Disease"/>
            <person name="Wu L."/>
            <person name="Ma J."/>
        </authorList>
    </citation>
    <scope>NUCLEOTIDE SEQUENCE [LARGE SCALE GENOMIC DNA]</scope>
    <source>
        <strain evidence="5">CGMCC 1.8985</strain>
    </source>
</reference>
<protein>
    <recommendedName>
        <fullName evidence="6">DUF4377 domain-containing protein</fullName>
    </recommendedName>
</protein>
<accession>A0ABQ2ELG4</accession>
<dbReference type="Pfam" id="PF03724">
    <property type="entry name" value="META"/>
    <property type="match status" value="1"/>
</dbReference>
<feature type="chain" id="PRO_5045433580" description="DUF4377 domain-containing protein" evidence="1">
    <location>
        <begin position="24"/>
        <end position="274"/>
    </location>
</feature>
<dbReference type="Gene3D" id="2.40.128.270">
    <property type="match status" value="1"/>
</dbReference>
<dbReference type="InterPro" id="IPR053147">
    <property type="entry name" value="Hsp_HslJ-like"/>
</dbReference>
<sequence>MKTLFALALPLALAACSPGTYDAAPAATPAPAAAPAAPGTTPAPDVAATLGAYHWQLDAATAADGSRIDALSGNPDAPLQLDFADGRVSVSNACNRMGAGFTLEADALTLAPMVSTEMACAEPLMAMEREAHTRLSGSHALTLEAGDPPRLELSNGLGDHLAFVGAPTARTRYGAEPERVFLEVAAERVDCDHPLMPDYRCLQVREIHYDDGGIKQDTGEWGPLYEGIEGFEHRPGVRNVLRLERYRRQDVPADASAVVHVLDMVVESETVAAE</sequence>
<feature type="domain" description="DUF306" evidence="2">
    <location>
        <begin position="50"/>
        <end position="160"/>
    </location>
</feature>
<feature type="signal peptide" evidence="1">
    <location>
        <begin position="1"/>
        <end position="23"/>
    </location>
</feature>
<feature type="domain" description="DUF4377" evidence="3">
    <location>
        <begin position="183"/>
        <end position="267"/>
    </location>
</feature>
<dbReference type="PANTHER" id="PTHR35535:SF1">
    <property type="entry name" value="HEAT SHOCK PROTEIN HSLJ"/>
    <property type="match status" value="1"/>
</dbReference>
<dbReference type="EMBL" id="BMME01000002">
    <property type="protein sequence ID" value="GGK16317.1"/>
    <property type="molecule type" value="Genomic_DNA"/>
</dbReference>
<dbReference type="Pfam" id="PF14302">
    <property type="entry name" value="DUF4377"/>
    <property type="match status" value="1"/>
</dbReference>
<dbReference type="InterPro" id="IPR025485">
    <property type="entry name" value="DUF4377"/>
</dbReference>
<evidence type="ECO:0000313" key="4">
    <source>
        <dbReference type="EMBL" id="GGK16317.1"/>
    </source>
</evidence>
<dbReference type="PANTHER" id="PTHR35535">
    <property type="entry name" value="HEAT SHOCK PROTEIN HSLJ"/>
    <property type="match status" value="1"/>
</dbReference>
<gene>
    <name evidence="4" type="ORF">GCM10011394_26940</name>
</gene>
<proteinExistence type="predicted"/>
<evidence type="ECO:0008006" key="6">
    <source>
        <dbReference type="Google" id="ProtNLM"/>
    </source>
</evidence>